<proteinExistence type="predicted"/>
<feature type="compositionally biased region" description="Polar residues" evidence="1">
    <location>
        <begin position="86"/>
        <end position="95"/>
    </location>
</feature>
<sequence length="95" mass="11057">MSKDVDIKKLKKLSLLAILVMMKKALPMILKNVQFSFCIIRASIDQDVVCKAFAQEEQRVIEAKIRIMQKEVEEEEEERTQKRLESFSSSFCCRG</sequence>
<name>A0A1J3FA36_NOCCA</name>
<protein>
    <submittedName>
        <fullName evidence="2">Uncharacterized protein</fullName>
    </submittedName>
</protein>
<gene>
    <name evidence="2" type="ORF">LC_TR18062_c1_g1_i1_g.61159</name>
</gene>
<reference evidence="2" key="1">
    <citation type="submission" date="2016-07" db="EMBL/GenBank/DDBJ databases">
        <title>De novo transcriptome assembly of four accessions of the metal hyperaccumulator plant Noccaea caerulescens.</title>
        <authorList>
            <person name="Blande D."/>
            <person name="Halimaa P."/>
            <person name="Tervahauta A.I."/>
            <person name="Aarts M.G."/>
            <person name="Karenlampi S.O."/>
        </authorList>
    </citation>
    <scope>NUCLEOTIDE SEQUENCE</scope>
</reference>
<organism evidence="2">
    <name type="scientific">Noccaea caerulescens</name>
    <name type="common">Alpine penny-cress</name>
    <name type="synonym">Thlaspi caerulescens</name>
    <dbReference type="NCBI Taxonomy" id="107243"/>
    <lineage>
        <taxon>Eukaryota</taxon>
        <taxon>Viridiplantae</taxon>
        <taxon>Streptophyta</taxon>
        <taxon>Embryophyta</taxon>
        <taxon>Tracheophyta</taxon>
        <taxon>Spermatophyta</taxon>
        <taxon>Magnoliopsida</taxon>
        <taxon>eudicotyledons</taxon>
        <taxon>Gunneridae</taxon>
        <taxon>Pentapetalae</taxon>
        <taxon>rosids</taxon>
        <taxon>malvids</taxon>
        <taxon>Brassicales</taxon>
        <taxon>Brassicaceae</taxon>
        <taxon>Coluteocarpeae</taxon>
        <taxon>Noccaea</taxon>
    </lineage>
</organism>
<dbReference type="EMBL" id="GEVK01012402">
    <property type="protein sequence ID" value="JAU40430.1"/>
    <property type="molecule type" value="Transcribed_RNA"/>
</dbReference>
<accession>A0A1J3FA36</accession>
<dbReference type="AlphaFoldDB" id="A0A1J3FA36"/>
<evidence type="ECO:0000313" key="2">
    <source>
        <dbReference type="EMBL" id="JAU40430.1"/>
    </source>
</evidence>
<feature type="region of interest" description="Disordered" evidence="1">
    <location>
        <begin position="76"/>
        <end position="95"/>
    </location>
</feature>
<evidence type="ECO:0000256" key="1">
    <source>
        <dbReference type="SAM" id="MobiDB-lite"/>
    </source>
</evidence>